<feature type="domain" description="AMP-dependent synthetase/ligase" evidence="8">
    <location>
        <begin position="1"/>
        <end position="112"/>
    </location>
</feature>
<comment type="catalytic activity">
    <reaction evidence="7">
        <text>tetracosanoate + ATP + CoA = tetracosanoyl-CoA + AMP + diphosphate</text>
        <dbReference type="Rhea" id="RHEA:33639"/>
        <dbReference type="ChEBI" id="CHEBI:30616"/>
        <dbReference type="ChEBI" id="CHEBI:31014"/>
        <dbReference type="ChEBI" id="CHEBI:33019"/>
        <dbReference type="ChEBI" id="CHEBI:57287"/>
        <dbReference type="ChEBI" id="CHEBI:65052"/>
        <dbReference type="ChEBI" id="CHEBI:456215"/>
    </reaction>
    <physiologicalReaction direction="left-to-right" evidence="7">
        <dbReference type="Rhea" id="RHEA:33640"/>
    </physiologicalReaction>
</comment>
<feature type="domain" description="AMP-binding enzyme C-terminal" evidence="9">
    <location>
        <begin position="350"/>
        <end position="423"/>
    </location>
</feature>
<dbReference type="InterPro" id="IPR045851">
    <property type="entry name" value="AMP-bd_C_sf"/>
</dbReference>
<comment type="catalytic activity">
    <reaction evidence="5">
        <text>a very long-chain fatty acid + ATP + CoA = a very long-chain fatty acyl-CoA + AMP + diphosphate</text>
        <dbReference type="Rhea" id="RHEA:54536"/>
        <dbReference type="ChEBI" id="CHEBI:30616"/>
        <dbReference type="ChEBI" id="CHEBI:33019"/>
        <dbReference type="ChEBI" id="CHEBI:57287"/>
        <dbReference type="ChEBI" id="CHEBI:58950"/>
        <dbReference type="ChEBI" id="CHEBI:138261"/>
        <dbReference type="ChEBI" id="CHEBI:456215"/>
    </reaction>
    <physiologicalReaction direction="left-to-right" evidence="5">
        <dbReference type="Rhea" id="RHEA:54537"/>
    </physiologicalReaction>
</comment>
<organism evidence="10 11">
    <name type="scientific">Oikopleura dioica</name>
    <name type="common">Tunicate</name>
    <dbReference type="NCBI Taxonomy" id="34765"/>
    <lineage>
        <taxon>Eukaryota</taxon>
        <taxon>Metazoa</taxon>
        <taxon>Chordata</taxon>
        <taxon>Tunicata</taxon>
        <taxon>Appendicularia</taxon>
        <taxon>Copelata</taxon>
        <taxon>Oikopleuridae</taxon>
        <taxon>Oikopleura</taxon>
    </lineage>
</organism>
<proteinExistence type="inferred from homology"/>
<evidence type="ECO:0000313" key="11">
    <source>
        <dbReference type="Proteomes" id="UP001158576"/>
    </source>
</evidence>
<dbReference type="Pfam" id="PF13193">
    <property type="entry name" value="AMP-binding_C"/>
    <property type="match status" value="1"/>
</dbReference>
<dbReference type="PANTHER" id="PTHR43107:SF22">
    <property type="entry name" value="VERY LONG-CHAIN ACYL-COA SYNTHETASE"/>
    <property type="match status" value="1"/>
</dbReference>
<evidence type="ECO:0000256" key="5">
    <source>
        <dbReference type="ARBA" id="ARBA00036527"/>
    </source>
</evidence>
<dbReference type="PANTHER" id="PTHR43107">
    <property type="entry name" value="LONG-CHAIN FATTY ACID TRANSPORT PROTEIN"/>
    <property type="match status" value="1"/>
</dbReference>
<keyword evidence="3" id="KW-0443">Lipid metabolism</keyword>
<keyword evidence="11" id="KW-1185">Reference proteome</keyword>
<dbReference type="InterPro" id="IPR020845">
    <property type="entry name" value="AMP-binding_CS"/>
</dbReference>
<evidence type="ECO:0000256" key="1">
    <source>
        <dbReference type="ARBA" id="ARBA00006432"/>
    </source>
</evidence>
<evidence type="ECO:0000313" key="10">
    <source>
        <dbReference type="EMBL" id="CAG5096614.1"/>
    </source>
</evidence>
<evidence type="ECO:0000256" key="3">
    <source>
        <dbReference type="ARBA" id="ARBA00023098"/>
    </source>
</evidence>
<dbReference type="PROSITE" id="PS00455">
    <property type="entry name" value="AMP_BINDING"/>
    <property type="match status" value="1"/>
</dbReference>
<dbReference type="SUPFAM" id="SSF56801">
    <property type="entry name" value="Acetyl-CoA synthetase-like"/>
    <property type="match status" value="1"/>
</dbReference>
<sequence length="473" mass="53500">MQNRLEFVTNWFGGLNVGATPAFVNNQLTGKQLLHCLKISDSEFIISDGDDALMEALFDRFTDMYEPRFPAPIPRELGRGQFKSTDPWSIIFTSGTTGLPKACGLTHWSTMKMNTTNFGKGIAGSIHAGGTVAISEKFSASNYWREVYECNAKYIHYIGEMMRYVVEAPESPYDKTHGVRVAAGSQLRYDVWPKLTSRFGDFWVYEIYGSTEGNVQFANILNDEATIIRLTPLIQLTTGTALVKFDPIEEKIIRNEKGFAMKADFDEPGLLVGAIRDDLPFEGYYNDDGKTEEKILRNLFKEGDAYFDTGDLLKMDREYKLTFSDRVGDTYRWKGENVSTLEVANTIGENCEFVHEANVYGIKIPWAEGACGAAAITLKSGKGELTETERQELFDIMTKNMPAYQRPVFVRVQPEIEMTGTFKFRKVELVNEGYDVSKFEDGVSTYFYSKQDKNFIPLTTEMVKNIDSGDLKF</sequence>
<dbReference type="EMBL" id="OU015569">
    <property type="protein sequence ID" value="CAG5096614.1"/>
    <property type="molecule type" value="Genomic_DNA"/>
</dbReference>
<evidence type="ECO:0000256" key="2">
    <source>
        <dbReference type="ARBA" id="ARBA00022598"/>
    </source>
</evidence>
<evidence type="ECO:0000259" key="9">
    <source>
        <dbReference type="Pfam" id="PF13193"/>
    </source>
</evidence>
<dbReference type="Gene3D" id="3.30.300.30">
    <property type="match status" value="1"/>
</dbReference>
<dbReference type="InterPro" id="IPR000873">
    <property type="entry name" value="AMP-dep_synth/lig_dom"/>
</dbReference>
<evidence type="ECO:0000256" key="7">
    <source>
        <dbReference type="ARBA" id="ARBA00048666"/>
    </source>
</evidence>
<evidence type="ECO:0000259" key="8">
    <source>
        <dbReference type="Pfam" id="PF00501"/>
    </source>
</evidence>
<dbReference type="Proteomes" id="UP001158576">
    <property type="component" value="Chromosome XSR"/>
</dbReference>
<evidence type="ECO:0000256" key="6">
    <source>
        <dbReference type="ARBA" id="ARBA00041297"/>
    </source>
</evidence>
<comment type="similarity">
    <text evidence="1">Belongs to the ATP-dependent AMP-binding enzyme family.</text>
</comment>
<gene>
    <name evidence="10" type="ORF">OKIOD_LOCUS6260</name>
</gene>
<keyword evidence="2" id="KW-0436">Ligase</keyword>
<dbReference type="Pfam" id="PF00501">
    <property type="entry name" value="AMP-binding"/>
    <property type="match status" value="1"/>
</dbReference>
<dbReference type="Gene3D" id="3.40.50.12780">
    <property type="entry name" value="N-terminal domain of ligase-like"/>
    <property type="match status" value="2"/>
</dbReference>
<protein>
    <recommendedName>
        <fullName evidence="4">long-chain-fatty-acid--CoA ligase</fullName>
        <ecNumber evidence="4">6.2.1.3</ecNumber>
    </recommendedName>
    <alternativeName>
        <fullName evidence="6">Long-chain-fatty-acid--CoA ligase</fullName>
    </alternativeName>
</protein>
<evidence type="ECO:0000256" key="4">
    <source>
        <dbReference type="ARBA" id="ARBA00026121"/>
    </source>
</evidence>
<dbReference type="InterPro" id="IPR042099">
    <property type="entry name" value="ANL_N_sf"/>
</dbReference>
<dbReference type="InterPro" id="IPR025110">
    <property type="entry name" value="AMP-bd_C"/>
</dbReference>
<dbReference type="EC" id="6.2.1.3" evidence="4"/>
<reference evidence="10 11" key="1">
    <citation type="submission" date="2021-04" db="EMBL/GenBank/DDBJ databases">
        <authorList>
            <person name="Bliznina A."/>
        </authorList>
    </citation>
    <scope>NUCLEOTIDE SEQUENCE [LARGE SCALE GENOMIC DNA]</scope>
</reference>
<name>A0ABN7SCC9_OIKDI</name>
<accession>A0ABN7SCC9</accession>